<evidence type="ECO:0000313" key="6">
    <source>
        <dbReference type="EMBL" id="MFC3145038.1"/>
    </source>
</evidence>
<name>A0ABV7GTR0_9RHOB</name>
<dbReference type="PANTHER" id="PTHR35814">
    <property type="match status" value="1"/>
</dbReference>
<reference evidence="7" key="1">
    <citation type="journal article" date="2019" name="Int. J. Syst. Evol. Microbiol.">
        <title>The Global Catalogue of Microorganisms (GCM) 10K type strain sequencing project: providing services to taxonomists for standard genome sequencing and annotation.</title>
        <authorList>
            <consortium name="The Broad Institute Genomics Platform"/>
            <consortium name="The Broad Institute Genome Sequencing Center for Infectious Disease"/>
            <person name="Wu L."/>
            <person name="Ma J."/>
        </authorList>
    </citation>
    <scope>NUCLEOTIDE SEQUENCE [LARGE SCALE GENOMIC DNA]</scope>
    <source>
        <strain evidence="7">KCTC 52366</strain>
    </source>
</reference>
<dbReference type="InterPro" id="IPR023352">
    <property type="entry name" value="MAPEG-like_dom_sf"/>
</dbReference>
<feature type="transmembrane region" description="Helical" evidence="5">
    <location>
        <begin position="106"/>
        <end position="128"/>
    </location>
</feature>
<gene>
    <name evidence="6" type="ORF">ACFOGP_20115</name>
</gene>
<dbReference type="Gene3D" id="1.20.120.550">
    <property type="entry name" value="Membrane associated eicosanoid/glutathione metabolism-like domain"/>
    <property type="match status" value="1"/>
</dbReference>
<keyword evidence="4 5" id="KW-0472">Membrane</keyword>
<dbReference type="InterPro" id="IPR001129">
    <property type="entry name" value="Membr-assoc_MAPEG"/>
</dbReference>
<protein>
    <submittedName>
        <fullName evidence="6">MAPEG family protein</fullName>
    </submittedName>
</protein>
<keyword evidence="2 5" id="KW-0812">Transmembrane</keyword>
<evidence type="ECO:0000256" key="1">
    <source>
        <dbReference type="ARBA" id="ARBA00004370"/>
    </source>
</evidence>
<dbReference type="SUPFAM" id="SSF161084">
    <property type="entry name" value="MAPEG domain-like"/>
    <property type="match status" value="1"/>
</dbReference>
<comment type="subcellular location">
    <subcellularLocation>
        <location evidence="1">Membrane</location>
    </subcellularLocation>
</comment>
<dbReference type="PANTHER" id="PTHR35814:SF1">
    <property type="entry name" value="GLUTATHIONE S-TRANSFERASE-RELATED"/>
    <property type="match status" value="1"/>
</dbReference>
<evidence type="ECO:0000256" key="2">
    <source>
        <dbReference type="ARBA" id="ARBA00022692"/>
    </source>
</evidence>
<evidence type="ECO:0000313" key="7">
    <source>
        <dbReference type="Proteomes" id="UP001595632"/>
    </source>
</evidence>
<dbReference type="RefSeq" id="WP_275634239.1">
    <property type="nucleotide sequence ID" value="NZ_JARGYD010000008.1"/>
</dbReference>
<accession>A0ABV7GTR0</accession>
<proteinExistence type="predicted"/>
<keyword evidence="3 5" id="KW-1133">Transmembrane helix</keyword>
<comment type="caution">
    <text evidence="6">The sequence shown here is derived from an EMBL/GenBank/DDBJ whole genome shotgun (WGS) entry which is preliminary data.</text>
</comment>
<dbReference type="Pfam" id="PF01124">
    <property type="entry name" value="MAPEG"/>
    <property type="match status" value="1"/>
</dbReference>
<evidence type="ECO:0000256" key="3">
    <source>
        <dbReference type="ARBA" id="ARBA00022989"/>
    </source>
</evidence>
<dbReference type="Proteomes" id="UP001595632">
    <property type="component" value="Unassembled WGS sequence"/>
</dbReference>
<organism evidence="6 7">
    <name type="scientific">Psychromarinibacter halotolerans</name>
    <dbReference type="NCBI Taxonomy" id="1775175"/>
    <lineage>
        <taxon>Bacteria</taxon>
        <taxon>Pseudomonadati</taxon>
        <taxon>Pseudomonadota</taxon>
        <taxon>Alphaproteobacteria</taxon>
        <taxon>Rhodobacterales</taxon>
        <taxon>Paracoccaceae</taxon>
        <taxon>Psychromarinibacter</taxon>
    </lineage>
</organism>
<sequence>MPPSITAIYASLLALLFLGLSAWVIRGRYAFRVSQGDGGEALLARRIRAHGNCAEYAPIGVLMLLLAELQGMSPALLHLFGLMLVAGRLSHAIGFGRTPQISRLRIAGMVLTVVAITLAAIGNLVLAIF</sequence>
<keyword evidence="7" id="KW-1185">Reference proteome</keyword>
<dbReference type="EMBL" id="JBHRTB010000010">
    <property type="protein sequence ID" value="MFC3145038.1"/>
    <property type="molecule type" value="Genomic_DNA"/>
</dbReference>
<feature type="transmembrane region" description="Helical" evidence="5">
    <location>
        <begin position="6"/>
        <end position="25"/>
    </location>
</feature>
<evidence type="ECO:0000256" key="4">
    <source>
        <dbReference type="ARBA" id="ARBA00023136"/>
    </source>
</evidence>
<evidence type="ECO:0000256" key="5">
    <source>
        <dbReference type="SAM" id="Phobius"/>
    </source>
</evidence>